<dbReference type="GO" id="GO:0008180">
    <property type="term" value="C:COP9 signalosome"/>
    <property type="evidence" value="ECO:0007669"/>
    <property type="project" value="TreeGrafter"/>
</dbReference>
<dbReference type="Pfam" id="PF22788">
    <property type="entry name" value="COP9_hel_rpt"/>
    <property type="match status" value="1"/>
</dbReference>
<dbReference type="GO" id="GO:0006511">
    <property type="term" value="P:ubiquitin-dependent protein catabolic process"/>
    <property type="evidence" value="ECO:0007669"/>
    <property type="project" value="TreeGrafter"/>
</dbReference>
<feature type="non-terminal residue" evidence="3">
    <location>
        <position position="1"/>
    </location>
</feature>
<evidence type="ECO:0000259" key="2">
    <source>
        <dbReference type="Pfam" id="PF22788"/>
    </source>
</evidence>
<evidence type="ECO:0000313" key="3">
    <source>
        <dbReference type="EMBL" id="KAJ1726329.1"/>
    </source>
</evidence>
<dbReference type="AlphaFoldDB" id="A0A9W7Y729"/>
<keyword evidence="1" id="KW-0963">Cytoplasm</keyword>
<dbReference type="InterPro" id="IPR050756">
    <property type="entry name" value="CSN3"/>
</dbReference>
<evidence type="ECO:0000313" key="4">
    <source>
        <dbReference type="Proteomes" id="UP001143981"/>
    </source>
</evidence>
<dbReference type="PANTHER" id="PTHR10758:SF1">
    <property type="entry name" value="COP9 SIGNALOSOME COMPLEX SUBUNIT 3"/>
    <property type="match status" value="1"/>
</dbReference>
<name>A0A9W7Y729_9FUNG</name>
<comment type="caution">
    <text evidence="3">The sequence shown here is derived from an EMBL/GenBank/DDBJ whole genome shotgun (WGS) entry which is preliminary data.</text>
</comment>
<dbReference type="PANTHER" id="PTHR10758">
    <property type="entry name" value="26S PROTEASOME NON-ATPASE REGULATORY SUBUNIT 3/COP9 SIGNALOSOME COMPLEX SUBUNIT 3"/>
    <property type="match status" value="1"/>
</dbReference>
<protein>
    <recommendedName>
        <fullName evidence="2">COP9 signalosome complex subunit 3 N-terminal helical repeats domain-containing protein</fullName>
    </recommendedName>
</protein>
<organism evidence="3 4">
    <name type="scientific">Coemansia biformis</name>
    <dbReference type="NCBI Taxonomy" id="1286918"/>
    <lineage>
        <taxon>Eukaryota</taxon>
        <taxon>Fungi</taxon>
        <taxon>Fungi incertae sedis</taxon>
        <taxon>Zoopagomycota</taxon>
        <taxon>Kickxellomycotina</taxon>
        <taxon>Kickxellomycetes</taxon>
        <taxon>Kickxellales</taxon>
        <taxon>Kickxellaceae</taxon>
        <taxon>Coemansia</taxon>
    </lineage>
</organism>
<dbReference type="Proteomes" id="UP001143981">
    <property type="component" value="Unassembled WGS sequence"/>
</dbReference>
<accession>A0A9W7Y729</accession>
<reference evidence="3" key="1">
    <citation type="submission" date="2022-07" db="EMBL/GenBank/DDBJ databases">
        <title>Phylogenomic reconstructions and comparative analyses of Kickxellomycotina fungi.</title>
        <authorList>
            <person name="Reynolds N.K."/>
            <person name="Stajich J.E."/>
            <person name="Barry K."/>
            <person name="Grigoriev I.V."/>
            <person name="Crous P."/>
            <person name="Smith M.E."/>
        </authorList>
    </citation>
    <scope>NUCLEOTIDE SEQUENCE</scope>
    <source>
        <strain evidence="3">BCRC 34381</strain>
    </source>
</reference>
<sequence length="459" mass="49503">GSPTFASLLVPLLRQWKTPLHEFQADVLGSALQRVNVRESTAAHVQILADALSLAQTNEQCEMAMEALGRAGDKMELAQLVAVPEVVRRLALGLARVATVTGDCGRVCEALLDIVERLVAVMAETRAQPARRDSRGKGGRWPGEVLASGMDQGVRLTPLHIECLKMCLLSKRRDLYTRAAASVVTAQFDSVGSMVAHRARSVMTYYLYAGMVCVGVGDTQRAMRMWQAVFALPSKHASAIQIAAYKRLTLVELEVSGKRARLAPFFAASHARTIESHAIGYVALAEAFAARTMAGVVAKMREMREALVSDGNLGLADRVLHMAPAHFVRRVGRAYARLSVGRLVELTGFTAHPLAARGDACAVLAQYIREMNDPAVALVDAAQGAAPRDAIVQFADPAATAAAALSPADRTRREELWAALLAEKAQEAEALRCRLVAIDRHLALTKENITSSRDQPTAT</sequence>
<proteinExistence type="predicted"/>
<evidence type="ECO:0000256" key="1">
    <source>
        <dbReference type="ARBA" id="ARBA00022490"/>
    </source>
</evidence>
<feature type="domain" description="COP9 signalosome complex subunit 3 N-terminal helical repeats" evidence="2">
    <location>
        <begin position="155"/>
        <end position="263"/>
    </location>
</feature>
<dbReference type="OrthoDB" id="29061at2759"/>
<dbReference type="EMBL" id="JANBOI010001623">
    <property type="protein sequence ID" value="KAJ1726329.1"/>
    <property type="molecule type" value="Genomic_DNA"/>
</dbReference>
<gene>
    <name evidence="3" type="ORF">LPJ61_005260</name>
</gene>
<dbReference type="InterPro" id="IPR055089">
    <property type="entry name" value="COP9_N"/>
</dbReference>
<keyword evidence="4" id="KW-1185">Reference proteome</keyword>